<evidence type="ECO:0000313" key="2">
    <source>
        <dbReference type="Proteomes" id="UP000790709"/>
    </source>
</evidence>
<evidence type="ECO:0000313" key="1">
    <source>
        <dbReference type="EMBL" id="KAH7926184.1"/>
    </source>
</evidence>
<keyword evidence="2" id="KW-1185">Reference proteome</keyword>
<protein>
    <submittedName>
        <fullName evidence="1">Uncharacterized protein</fullName>
    </submittedName>
</protein>
<name>A0ACB8BKR3_9AGAM</name>
<gene>
    <name evidence="1" type="ORF">BV22DRAFT_1128366</name>
</gene>
<reference evidence="1" key="1">
    <citation type="journal article" date="2021" name="New Phytol.">
        <title>Evolutionary innovations through gain and loss of genes in the ectomycorrhizal Boletales.</title>
        <authorList>
            <person name="Wu G."/>
            <person name="Miyauchi S."/>
            <person name="Morin E."/>
            <person name="Kuo A."/>
            <person name="Drula E."/>
            <person name="Varga T."/>
            <person name="Kohler A."/>
            <person name="Feng B."/>
            <person name="Cao Y."/>
            <person name="Lipzen A."/>
            <person name="Daum C."/>
            <person name="Hundley H."/>
            <person name="Pangilinan J."/>
            <person name="Johnson J."/>
            <person name="Barry K."/>
            <person name="LaButti K."/>
            <person name="Ng V."/>
            <person name="Ahrendt S."/>
            <person name="Min B."/>
            <person name="Choi I.G."/>
            <person name="Park H."/>
            <person name="Plett J.M."/>
            <person name="Magnuson J."/>
            <person name="Spatafora J.W."/>
            <person name="Nagy L.G."/>
            <person name="Henrissat B."/>
            <person name="Grigoriev I.V."/>
            <person name="Yang Z.L."/>
            <person name="Xu J."/>
            <person name="Martin F.M."/>
        </authorList>
    </citation>
    <scope>NUCLEOTIDE SEQUENCE</scope>
    <source>
        <strain evidence="1">KUC20120723A-06</strain>
    </source>
</reference>
<comment type="caution">
    <text evidence="1">The sequence shown here is derived from an EMBL/GenBank/DDBJ whole genome shotgun (WGS) entry which is preliminary data.</text>
</comment>
<sequence length="837" mass="91848">MSSTMKRISLSVYAIHKPEVRPWEKDPYETLAERSARLQALRDYRESVAKKAIIEARHAAGRRFIRILDARHIARGEFLDETSPADQRSPLKRKSMGLSAVDGPPLAKICMLDVRGITKTHPGYSVNASSDSTYQVQLPAPELSSFPYSLDPPRIRVRPSPVILAEGMRFPKKLHHESFAERIERLKITRAIRARTRSPEVKLTNVQEAPAHVVHRRRAHGENYDVYECDPGDSVPKRKRANHGIRKPDVLGYTAPTLAKLRTAHPLEVPVEEAQFTPAYFHHAIECQAHTRPSIAVSEQPLVPPSPSTVFLSHELVCLPPITPHSSTTVLGNLNVMEADDMSLQLSSLVAAFDLLSLLESGDLSAKATKPKDPPCSYALIGVDDLPKPPHMECEAATSSPVPFVDLDSMSLQELFGVDDYDYLSLVYKREERLARWTTPEEWVMGLIQVAVGGLGETVSCKEHEALTSHVGDCLEEVGFSKGDEGVVVEYAETDGMGEVWVEKDNREERRGVEDAEDVEEERGGEDSNVVGDDEKERMGPTDLECKLFGTDEDDDEGDMDDKWVDIAEEENAQYAEEKHAGEECKVVEVDLEDFEEEPLGPTDPVRKPFGASEDDDEDDMGDVLEVEEDKDAGSVEEQLSEDWESENEERCHGMGELAEEDSRGYIEEELMQPTGLEKASGDDEDDEDDGNLAGASGGVIDPQLAPTFTSDSFEVLKIIQEAVASASLPLDIDADHPDLGPDVSHAGPVAPLSSSFLALFGNLIPSSPDRLNFGEGHHIAQIVNNGVIEASLSSMVGSADNMAGADLDDEDSEVDDFGGESGMSSLLGMFSKLLGT</sequence>
<organism evidence="1 2">
    <name type="scientific">Leucogyrophana mollusca</name>
    <dbReference type="NCBI Taxonomy" id="85980"/>
    <lineage>
        <taxon>Eukaryota</taxon>
        <taxon>Fungi</taxon>
        <taxon>Dikarya</taxon>
        <taxon>Basidiomycota</taxon>
        <taxon>Agaricomycotina</taxon>
        <taxon>Agaricomycetes</taxon>
        <taxon>Agaricomycetidae</taxon>
        <taxon>Boletales</taxon>
        <taxon>Boletales incertae sedis</taxon>
        <taxon>Leucogyrophana</taxon>
    </lineage>
</organism>
<proteinExistence type="predicted"/>
<accession>A0ACB8BKR3</accession>
<dbReference type="Proteomes" id="UP000790709">
    <property type="component" value="Unassembled WGS sequence"/>
</dbReference>
<dbReference type="EMBL" id="MU266387">
    <property type="protein sequence ID" value="KAH7926184.1"/>
    <property type="molecule type" value="Genomic_DNA"/>
</dbReference>